<dbReference type="EMBL" id="JADIMQ010000043">
    <property type="protein sequence ID" value="MBO8448194.1"/>
    <property type="molecule type" value="Genomic_DNA"/>
</dbReference>
<evidence type="ECO:0000256" key="4">
    <source>
        <dbReference type="ARBA" id="ARBA00022475"/>
    </source>
</evidence>
<dbReference type="Proteomes" id="UP000810252">
    <property type="component" value="Unassembled WGS sequence"/>
</dbReference>
<evidence type="ECO:0000256" key="8">
    <source>
        <dbReference type="ARBA" id="ARBA00023136"/>
    </source>
</evidence>
<feature type="transmembrane region" description="Helical" evidence="10">
    <location>
        <begin position="137"/>
        <end position="157"/>
    </location>
</feature>
<dbReference type="GO" id="GO:0006811">
    <property type="term" value="P:monoatomic ion transport"/>
    <property type="evidence" value="ECO:0007669"/>
    <property type="project" value="UniProtKB-KW"/>
</dbReference>
<dbReference type="GO" id="GO:0005886">
    <property type="term" value="C:plasma membrane"/>
    <property type="evidence" value="ECO:0007669"/>
    <property type="project" value="UniProtKB-SubCell"/>
</dbReference>
<feature type="transmembrane region" description="Helical" evidence="10">
    <location>
        <begin position="318"/>
        <end position="339"/>
    </location>
</feature>
<evidence type="ECO:0000256" key="3">
    <source>
        <dbReference type="ARBA" id="ARBA00022449"/>
    </source>
</evidence>
<evidence type="ECO:0000313" key="12">
    <source>
        <dbReference type="Proteomes" id="UP000810252"/>
    </source>
</evidence>
<feature type="transmembrane region" description="Helical" evidence="10">
    <location>
        <begin position="164"/>
        <end position="185"/>
    </location>
</feature>
<protein>
    <recommendedName>
        <fullName evidence="9">Multidrug-efflux transporter</fullName>
    </recommendedName>
</protein>
<evidence type="ECO:0000256" key="7">
    <source>
        <dbReference type="ARBA" id="ARBA00023065"/>
    </source>
</evidence>
<dbReference type="InterPro" id="IPR048279">
    <property type="entry name" value="MdtK-like"/>
</dbReference>
<dbReference type="AlphaFoldDB" id="A0A9D9EN50"/>
<evidence type="ECO:0000256" key="1">
    <source>
        <dbReference type="ARBA" id="ARBA00004651"/>
    </source>
</evidence>
<dbReference type="CDD" id="cd13133">
    <property type="entry name" value="MATE_like_7"/>
    <property type="match status" value="1"/>
</dbReference>
<feature type="transmembrane region" description="Helical" evidence="10">
    <location>
        <begin position="91"/>
        <end position="117"/>
    </location>
</feature>
<dbReference type="NCBIfam" id="TIGR00797">
    <property type="entry name" value="matE"/>
    <property type="match status" value="1"/>
</dbReference>
<dbReference type="PIRSF" id="PIRSF006603">
    <property type="entry name" value="DinF"/>
    <property type="match status" value="1"/>
</dbReference>
<gene>
    <name evidence="11" type="ORF">IAC29_02850</name>
</gene>
<feature type="transmembrane region" description="Helical" evidence="10">
    <location>
        <begin position="191"/>
        <end position="217"/>
    </location>
</feature>
<feature type="transmembrane region" description="Helical" evidence="10">
    <location>
        <begin position="48"/>
        <end position="70"/>
    </location>
</feature>
<keyword evidence="7" id="KW-0406">Ion transport</keyword>
<feature type="transmembrane region" description="Helical" evidence="10">
    <location>
        <begin position="359"/>
        <end position="378"/>
    </location>
</feature>
<keyword evidence="3" id="KW-0050">Antiport</keyword>
<dbReference type="PANTHER" id="PTHR43298:SF2">
    <property type="entry name" value="FMN_FAD EXPORTER YEEO-RELATED"/>
    <property type="match status" value="1"/>
</dbReference>
<dbReference type="GO" id="GO:0015297">
    <property type="term" value="F:antiporter activity"/>
    <property type="evidence" value="ECO:0007669"/>
    <property type="project" value="UniProtKB-KW"/>
</dbReference>
<feature type="transmembrane region" description="Helical" evidence="10">
    <location>
        <begin position="390"/>
        <end position="412"/>
    </location>
</feature>
<name>A0A9D9EN50_9BACT</name>
<dbReference type="GO" id="GO:0042910">
    <property type="term" value="F:xenobiotic transmembrane transporter activity"/>
    <property type="evidence" value="ECO:0007669"/>
    <property type="project" value="InterPro"/>
</dbReference>
<keyword evidence="4" id="KW-1003">Cell membrane</keyword>
<evidence type="ECO:0000256" key="2">
    <source>
        <dbReference type="ARBA" id="ARBA00022448"/>
    </source>
</evidence>
<feature type="transmembrane region" description="Helical" evidence="10">
    <location>
        <begin position="424"/>
        <end position="440"/>
    </location>
</feature>
<feature type="transmembrane region" description="Helical" evidence="10">
    <location>
        <begin position="286"/>
        <end position="306"/>
    </location>
</feature>
<proteinExistence type="predicted"/>
<accession>A0A9D9EN50</accession>
<dbReference type="InterPro" id="IPR050222">
    <property type="entry name" value="MATE_MdtK"/>
</dbReference>
<keyword evidence="5 10" id="KW-0812">Transmembrane</keyword>
<evidence type="ECO:0000256" key="9">
    <source>
        <dbReference type="ARBA" id="ARBA00031636"/>
    </source>
</evidence>
<reference evidence="11" key="1">
    <citation type="submission" date="2020-10" db="EMBL/GenBank/DDBJ databases">
        <authorList>
            <person name="Gilroy R."/>
        </authorList>
    </citation>
    <scope>NUCLEOTIDE SEQUENCE</scope>
    <source>
        <strain evidence="11">20514</strain>
    </source>
</reference>
<feature type="transmembrane region" description="Helical" evidence="10">
    <location>
        <begin position="238"/>
        <end position="266"/>
    </location>
</feature>
<keyword evidence="8 10" id="KW-0472">Membrane</keyword>
<evidence type="ECO:0000256" key="5">
    <source>
        <dbReference type="ARBA" id="ARBA00022692"/>
    </source>
</evidence>
<reference evidence="11" key="2">
    <citation type="journal article" date="2021" name="PeerJ">
        <title>Extensive microbial diversity within the chicken gut microbiome revealed by metagenomics and culture.</title>
        <authorList>
            <person name="Gilroy R."/>
            <person name="Ravi A."/>
            <person name="Getino M."/>
            <person name="Pursley I."/>
            <person name="Horton D.L."/>
            <person name="Alikhan N.F."/>
            <person name="Baker D."/>
            <person name="Gharbi K."/>
            <person name="Hall N."/>
            <person name="Watson M."/>
            <person name="Adriaenssens E.M."/>
            <person name="Foster-Nyarko E."/>
            <person name="Jarju S."/>
            <person name="Secka A."/>
            <person name="Antonio M."/>
            <person name="Oren A."/>
            <person name="Chaudhuri R.R."/>
            <person name="La Ragione R."/>
            <person name="Hildebrand F."/>
            <person name="Pallen M.J."/>
        </authorList>
    </citation>
    <scope>NUCLEOTIDE SEQUENCE</scope>
    <source>
        <strain evidence="11">20514</strain>
    </source>
</reference>
<dbReference type="PANTHER" id="PTHR43298">
    <property type="entry name" value="MULTIDRUG RESISTANCE PROTEIN NORM-RELATED"/>
    <property type="match status" value="1"/>
</dbReference>
<keyword evidence="2" id="KW-0813">Transport</keyword>
<keyword evidence="6 10" id="KW-1133">Transmembrane helix</keyword>
<evidence type="ECO:0000313" key="11">
    <source>
        <dbReference type="EMBL" id="MBO8448194.1"/>
    </source>
</evidence>
<evidence type="ECO:0000256" key="10">
    <source>
        <dbReference type="SAM" id="Phobius"/>
    </source>
</evidence>
<comment type="caution">
    <text evidence="11">The sequence shown here is derived from an EMBL/GenBank/DDBJ whole genome shotgun (WGS) entry which is preliminary data.</text>
</comment>
<comment type="subcellular location">
    <subcellularLocation>
        <location evidence="1">Cell membrane</location>
        <topology evidence="1">Multi-pass membrane protein</topology>
    </subcellularLocation>
</comment>
<evidence type="ECO:0000256" key="6">
    <source>
        <dbReference type="ARBA" id="ARBA00022989"/>
    </source>
</evidence>
<dbReference type="Pfam" id="PF01554">
    <property type="entry name" value="MatE"/>
    <property type="match status" value="2"/>
</dbReference>
<dbReference type="InterPro" id="IPR002528">
    <property type="entry name" value="MATE_fam"/>
</dbReference>
<organism evidence="11 12">
    <name type="scientific">Candidatus Cryptobacteroides merdigallinarum</name>
    <dbReference type="NCBI Taxonomy" id="2840770"/>
    <lineage>
        <taxon>Bacteria</taxon>
        <taxon>Pseudomonadati</taxon>
        <taxon>Bacteroidota</taxon>
        <taxon>Bacteroidia</taxon>
        <taxon>Bacteroidales</taxon>
        <taxon>Candidatus Cryptobacteroides</taxon>
    </lineage>
</organism>
<sequence length="448" mass="49462">MNPSQTAPVYSYRQIWNVAYPILISLVMEQMIGMTDTAFMGRVGEVELGASAIAGIYYMVIFMIGFGFSIGSQIIIARRNGEGNFRETGNVFYHGACFLLGLAALMVVLSEIISPWLMGRLVSSGAVAEAALSYVKWRLPGLFFAYVTVMFRAFYVGTTQTKTLTLNSVTMVLSNVVFNWIFVFGKFGVPALGIAGAAIGSTLAELVSLIFFIVYTVTRTDCRKYGLDRFGGFRFRKLRDILSVSVWTMVQNAVSISTWFIFFLFIEHLGERSLAISNIIRNVSGLIWMVLMAFASTCSSLVSNIIGNGYQNSVRGLVVRILKLSYCAVAVIAVLISLFPETVIRIYTNIPDLVGASVPSLHVMCSAYLLTVPANIFFQAVSGTGNTRTAFLLELLALFVYMTYCWFIMHVVRADVAVCWTAEHVYGSAMMLLCGGYLLSGRWKGRVI</sequence>